<dbReference type="EMBL" id="FWFX01000004">
    <property type="protein sequence ID" value="SLN34243.1"/>
    <property type="molecule type" value="Genomic_DNA"/>
</dbReference>
<gene>
    <name evidence="2" type="ORF">ROA7450_01526</name>
</gene>
<name>A0A1X6YXH2_9RHOB</name>
<sequence length="189" mass="21800">MTDEDNTEKPHWLVRFIRKLIFESGWDFLKAGILAAFFFVWGNFLGLFVNEPREFDFSRGLMGEYFEGYGYLTTAFQHFSDDTEERVPLLFEPPELADVRVCKDTVGFEDTPTGFNYMTLLAARLPKCLVFKQTDRNETTVGVFSLPTDASEITTVERGGEQRYFCGCPEQVVTEYLKHPDLYPDPPKD</sequence>
<evidence type="ECO:0000313" key="3">
    <source>
        <dbReference type="Proteomes" id="UP000193061"/>
    </source>
</evidence>
<feature type="transmembrane region" description="Helical" evidence="1">
    <location>
        <begin position="28"/>
        <end position="49"/>
    </location>
</feature>
<dbReference type="RefSeq" id="WP_085805084.1">
    <property type="nucleotide sequence ID" value="NZ_FWFX01000004.1"/>
</dbReference>
<keyword evidence="1" id="KW-0472">Membrane</keyword>
<proteinExistence type="predicted"/>
<keyword evidence="3" id="KW-1185">Reference proteome</keyword>
<keyword evidence="1" id="KW-0812">Transmembrane</keyword>
<keyword evidence="1" id="KW-1133">Transmembrane helix</keyword>
<reference evidence="2 3" key="1">
    <citation type="submission" date="2017-03" db="EMBL/GenBank/DDBJ databases">
        <authorList>
            <person name="Afonso C.L."/>
            <person name="Miller P.J."/>
            <person name="Scott M.A."/>
            <person name="Spackman E."/>
            <person name="Goraichik I."/>
            <person name="Dimitrov K.M."/>
            <person name="Suarez D.L."/>
            <person name="Swayne D.E."/>
        </authorList>
    </citation>
    <scope>NUCLEOTIDE SEQUENCE [LARGE SCALE GENOMIC DNA]</scope>
    <source>
        <strain evidence="2 3">CECT 7450</strain>
    </source>
</reference>
<dbReference type="Proteomes" id="UP000193061">
    <property type="component" value="Unassembled WGS sequence"/>
</dbReference>
<evidence type="ECO:0000313" key="2">
    <source>
        <dbReference type="EMBL" id="SLN34243.1"/>
    </source>
</evidence>
<accession>A0A1X6YXH2</accession>
<evidence type="ECO:0000256" key="1">
    <source>
        <dbReference type="SAM" id="Phobius"/>
    </source>
</evidence>
<protein>
    <submittedName>
        <fullName evidence="2">Uncharacterized protein</fullName>
    </submittedName>
</protein>
<organism evidence="2 3">
    <name type="scientific">Roseovarius albus</name>
    <dbReference type="NCBI Taxonomy" id="1247867"/>
    <lineage>
        <taxon>Bacteria</taxon>
        <taxon>Pseudomonadati</taxon>
        <taxon>Pseudomonadota</taxon>
        <taxon>Alphaproteobacteria</taxon>
        <taxon>Rhodobacterales</taxon>
        <taxon>Roseobacteraceae</taxon>
        <taxon>Roseovarius</taxon>
    </lineage>
</organism>
<dbReference type="AlphaFoldDB" id="A0A1X6YXH2"/>